<dbReference type="Proteomes" id="UP000074914">
    <property type="component" value="Chromosome"/>
</dbReference>
<dbReference type="InterPro" id="IPR037143">
    <property type="entry name" value="4-PPantetheinyl_Trfase_dom_sf"/>
</dbReference>
<dbReference type="InterPro" id="IPR008278">
    <property type="entry name" value="4-PPantetheinyl_Trfase_dom"/>
</dbReference>
<reference evidence="4 5" key="1">
    <citation type="submission" date="2015-11" db="EMBL/GenBank/DDBJ databases">
        <title>Exploring the genomic traits of fungus-feeding bacterial genus Collimonas.</title>
        <authorList>
            <person name="Song C."/>
            <person name="Schmidt R."/>
            <person name="de Jager V."/>
            <person name="Krzyzanowska D."/>
            <person name="Jongedijk E."/>
            <person name="Cankar K."/>
            <person name="Beekwilder J."/>
            <person name="van Veen A."/>
            <person name="de Boer W."/>
            <person name="van Veen J.A."/>
            <person name="Garbeva P."/>
        </authorList>
    </citation>
    <scope>NUCLEOTIDE SEQUENCE [LARGE SCALE GENOMIC DNA]</scope>
    <source>
        <strain evidence="4 5">Ter291</strain>
    </source>
</reference>
<evidence type="ECO:0000256" key="2">
    <source>
        <dbReference type="ARBA" id="ARBA00022679"/>
    </source>
</evidence>
<dbReference type="PANTHER" id="PTHR12215:SF10">
    <property type="entry name" value="L-AMINOADIPATE-SEMIALDEHYDE DEHYDROGENASE-PHOSPHOPANTETHEINYL TRANSFERASE"/>
    <property type="match status" value="1"/>
</dbReference>
<gene>
    <name evidence="4" type="ORF">CPter291_2875</name>
</gene>
<accession>A0ABM5Z7U3</accession>
<evidence type="ECO:0000259" key="3">
    <source>
        <dbReference type="Pfam" id="PF01648"/>
    </source>
</evidence>
<protein>
    <submittedName>
        <fullName evidence="4">4'-phosphopantetheinyl transferase superfamily protein</fullName>
    </submittedName>
</protein>
<dbReference type="EMBL" id="CP013236">
    <property type="protein sequence ID" value="AMP15127.1"/>
    <property type="molecule type" value="Genomic_DNA"/>
</dbReference>
<evidence type="ECO:0000256" key="1">
    <source>
        <dbReference type="ARBA" id="ARBA00010990"/>
    </source>
</evidence>
<evidence type="ECO:0000313" key="5">
    <source>
        <dbReference type="Proteomes" id="UP000074914"/>
    </source>
</evidence>
<proteinExistence type="inferred from homology"/>
<dbReference type="PANTHER" id="PTHR12215">
    <property type="entry name" value="PHOSPHOPANTETHEINE TRANSFERASE"/>
    <property type="match status" value="1"/>
</dbReference>
<dbReference type="InterPro" id="IPR050559">
    <property type="entry name" value="P-Pant_transferase_sf"/>
</dbReference>
<name>A0ABM5Z7U3_9BURK</name>
<dbReference type="RefSeq" id="WP_062115993.1">
    <property type="nucleotide sequence ID" value="NZ_CP013236.1"/>
</dbReference>
<sequence>MPSAVIWLLDANALSENDCDGLPAYLSEPELLRYRRFLRPLRRREFLLGRMVLRFAIAQLTGIAFEAIEIIERQGRAPRLQLPPACSLTPHFSVSHSRGWVACAASADTPLGIDIEAQDGGRDVDALARSAFSAAESDWLSGLPADQKTEAFYALWSSKEALYKLMSNQDEEAVLPELVATGLRLQSGPGWHARNWSQQGFSLSLCSRDPLAAVEQHRLYGAASDGWRQQLGV</sequence>
<keyword evidence="5" id="KW-1185">Reference proteome</keyword>
<dbReference type="Gene3D" id="3.90.470.20">
    <property type="entry name" value="4'-phosphopantetheinyl transferase domain"/>
    <property type="match status" value="1"/>
</dbReference>
<organism evidence="4 5">
    <name type="scientific">Collimonas pratensis</name>
    <dbReference type="NCBI Taxonomy" id="279113"/>
    <lineage>
        <taxon>Bacteria</taxon>
        <taxon>Pseudomonadati</taxon>
        <taxon>Pseudomonadota</taxon>
        <taxon>Betaproteobacteria</taxon>
        <taxon>Burkholderiales</taxon>
        <taxon>Oxalobacteraceae</taxon>
        <taxon>Collimonas</taxon>
    </lineage>
</organism>
<feature type="domain" description="4'-phosphopantetheinyl transferase" evidence="3">
    <location>
        <begin position="110"/>
        <end position="170"/>
    </location>
</feature>
<dbReference type="GO" id="GO:0016740">
    <property type="term" value="F:transferase activity"/>
    <property type="evidence" value="ECO:0007669"/>
    <property type="project" value="UniProtKB-KW"/>
</dbReference>
<dbReference type="SUPFAM" id="SSF56214">
    <property type="entry name" value="4'-phosphopantetheinyl transferase"/>
    <property type="match status" value="2"/>
</dbReference>
<keyword evidence="2 4" id="KW-0808">Transferase</keyword>
<evidence type="ECO:0000313" key="4">
    <source>
        <dbReference type="EMBL" id="AMP15127.1"/>
    </source>
</evidence>
<comment type="similarity">
    <text evidence="1">Belongs to the P-Pant transferase superfamily. Gsp/Sfp/HetI/AcpT family.</text>
</comment>
<dbReference type="Pfam" id="PF01648">
    <property type="entry name" value="ACPS"/>
    <property type="match status" value="1"/>
</dbReference>